<dbReference type="Proteomes" id="UP000287401">
    <property type="component" value="Unassembled WGS sequence"/>
</dbReference>
<evidence type="ECO:0000313" key="3">
    <source>
        <dbReference type="Proteomes" id="UP000287401"/>
    </source>
</evidence>
<accession>A0A430BFL0</accession>
<feature type="compositionally biased region" description="Pro residues" evidence="1">
    <location>
        <begin position="83"/>
        <end position="92"/>
    </location>
</feature>
<comment type="caution">
    <text evidence="2">The sequence shown here is derived from an EMBL/GenBank/DDBJ whole genome shotgun (WGS) entry which is preliminary data.</text>
</comment>
<feature type="compositionally biased region" description="Pro residues" evidence="1">
    <location>
        <begin position="65"/>
        <end position="76"/>
    </location>
</feature>
<organism evidence="2 3">
    <name type="scientific">Sphingobium yanoikuyae</name>
    <name type="common">Sphingomonas yanoikuyae</name>
    <dbReference type="NCBI Taxonomy" id="13690"/>
    <lineage>
        <taxon>Bacteria</taxon>
        <taxon>Pseudomonadati</taxon>
        <taxon>Pseudomonadota</taxon>
        <taxon>Alphaproteobacteria</taxon>
        <taxon>Sphingomonadales</taxon>
        <taxon>Sphingomonadaceae</taxon>
        <taxon>Sphingobium</taxon>
    </lineage>
</organism>
<reference evidence="2 3" key="1">
    <citation type="submission" date="2018-07" db="EMBL/GenBank/DDBJ databases">
        <title>Genomic and Epidemiologic Investigation of an Indolent Hospital Outbreak.</title>
        <authorList>
            <person name="Johnson R.C."/>
            <person name="Deming C."/>
            <person name="Conlan S."/>
            <person name="Zellmer C.J."/>
            <person name="Michelin A.V."/>
            <person name="Lee-Lin S."/>
            <person name="Thomas P.J."/>
            <person name="Park M."/>
            <person name="Weingarten R.A."/>
            <person name="Less J."/>
            <person name="Dekker J.P."/>
            <person name="Frank K.M."/>
            <person name="Musser K.A."/>
            <person name="Mcquiston J.R."/>
            <person name="Henderson D.K."/>
            <person name="Lau A.F."/>
            <person name="Palmore T.N."/>
            <person name="Segre J.A."/>
        </authorList>
    </citation>
    <scope>NUCLEOTIDE SEQUENCE [LARGE SCALE GENOMIC DNA]</scope>
    <source>
        <strain evidence="2 3">SK-NIH.Env6_1116</strain>
    </source>
</reference>
<feature type="region of interest" description="Disordered" evidence="1">
    <location>
        <begin position="64"/>
        <end position="124"/>
    </location>
</feature>
<gene>
    <name evidence="2" type="ORF">DAH51_24085</name>
</gene>
<dbReference type="PROSITE" id="PS51257">
    <property type="entry name" value="PROKAR_LIPOPROTEIN"/>
    <property type="match status" value="1"/>
</dbReference>
<name>A0A430BFL0_SPHYA</name>
<evidence type="ECO:0000256" key="1">
    <source>
        <dbReference type="SAM" id="MobiDB-lite"/>
    </source>
</evidence>
<dbReference type="AlphaFoldDB" id="A0A430BFL0"/>
<proteinExistence type="predicted"/>
<protein>
    <recommendedName>
        <fullName evidence="4">Lipoprotein</fullName>
    </recommendedName>
</protein>
<sequence length="264" mass="26054">MRYSIFVFPIALTGCAGVSFNQLNPDLSAKSAPQGAVYYLPKPILIVTADPKLATGAGDVAGPGAVPPPAAAPGPAPGKAAPGAPPPAPGPAVPGHAGGWGAAPVGGADEEKPKEAVAAPAGGGGDQSFSVAVPGYTLKLVYVPDRSRPMRLSVHAGFGTASLKPTLQNGWMLTGFDASADSKAAEMLASIASLVTAAKGPAAAAESAKGGGLDPGAAAATSSVLRPGMYDLRYDDRGNLLGLCPLTYFTSNGPIVPESKPTGC</sequence>
<dbReference type="EMBL" id="QRAL01000046">
    <property type="protein sequence ID" value="RSU48385.1"/>
    <property type="molecule type" value="Genomic_DNA"/>
</dbReference>
<evidence type="ECO:0000313" key="2">
    <source>
        <dbReference type="EMBL" id="RSU48385.1"/>
    </source>
</evidence>
<evidence type="ECO:0008006" key="4">
    <source>
        <dbReference type="Google" id="ProtNLM"/>
    </source>
</evidence>